<gene>
    <name evidence="1" type="ORF">JTE90_015048</name>
</gene>
<comment type="caution">
    <text evidence="1">The sequence shown here is derived from an EMBL/GenBank/DDBJ whole genome shotgun (WGS) entry which is preliminary data.</text>
</comment>
<proteinExistence type="predicted"/>
<keyword evidence="2" id="KW-1185">Reference proteome</keyword>
<dbReference type="EMBL" id="JAFNEN010002173">
    <property type="protein sequence ID" value="KAG8172994.1"/>
    <property type="molecule type" value="Genomic_DNA"/>
</dbReference>
<dbReference type="Proteomes" id="UP000827092">
    <property type="component" value="Unassembled WGS sequence"/>
</dbReference>
<organism evidence="1 2">
    <name type="scientific">Oedothorax gibbosus</name>
    <dbReference type="NCBI Taxonomy" id="931172"/>
    <lineage>
        <taxon>Eukaryota</taxon>
        <taxon>Metazoa</taxon>
        <taxon>Ecdysozoa</taxon>
        <taxon>Arthropoda</taxon>
        <taxon>Chelicerata</taxon>
        <taxon>Arachnida</taxon>
        <taxon>Araneae</taxon>
        <taxon>Araneomorphae</taxon>
        <taxon>Entelegynae</taxon>
        <taxon>Araneoidea</taxon>
        <taxon>Linyphiidae</taxon>
        <taxon>Erigoninae</taxon>
        <taxon>Oedothorax</taxon>
    </lineage>
</organism>
<sequence>MKVLVRSRQSDVAWKSEFAKECVTTHRPKAIALKMMTLRVWAYTGPLRQSFPRGVYAAVSKEGRGGVR</sequence>
<evidence type="ECO:0000313" key="1">
    <source>
        <dbReference type="EMBL" id="KAG8172994.1"/>
    </source>
</evidence>
<name>A0AAV6TN40_9ARAC</name>
<protein>
    <submittedName>
        <fullName evidence="1">Uncharacterized protein</fullName>
    </submittedName>
</protein>
<reference evidence="1 2" key="1">
    <citation type="journal article" date="2022" name="Nat. Ecol. Evol.">
        <title>A masculinizing supergene underlies an exaggerated male reproductive morph in a spider.</title>
        <authorList>
            <person name="Hendrickx F."/>
            <person name="De Corte Z."/>
            <person name="Sonet G."/>
            <person name="Van Belleghem S.M."/>
            <person name="Kostlbacher S."/>
            <person name="Vangestel C."/>
        </authorList>
    </citation>
    <scope>NUCLEOTIDE SEQUENCE [LARGE SCALE GENOMIC DNA]</scope>
    <source>
        <strain evidence="1">W744_W776</strain>
    </source>
</reference>
<accession>A0AAV6TN40</accession>
<dbReference type="AlphaFoldDB" id="A0AAV6TN40"/>
<evidence type="ECO:0000313" key="2">
    <source>
        <dbReference type="Proteomes" id="UP000827092"/>
    </source>
</evidence>